<evidence type="ECO:0000313" key="10">
    <source>
        <dbReference type="RefSeq" id="XP_018333608.1"/>
    </source>
</evidence>
<dbReference type="FunCoup" id="A0A1W4XM98">
    <property type="interactions" value="1054"/>
</dbReference>
<evidence type="ECO:0000313" key="9">
    <source>
        <dbReference type="Proteomes" id="UP000192223"/>
    </source>
</evidence>
<reference evidence="10" key="1">
    <citation type="submission" date="2025-08" db="UniProtKB">
        <authorList>
            <consortium name="RefSeq"/>
        </authorList>
    </citation>
    <scope>IDENTIFICATION</scope>
    <source>
        <tissue evidence="10">Entire body</tissue>
    </source>
</reference>
<comment type="function">
    <text evidence="7">Involved in pre-mRNA splicing.</text>
</comment>
<keyword evidence="6 7" id="KW-0539">Nucleus</keyword>
<comment type="subcellular location">
    <subcellularLocation>
        <location evidence="1 7">Nucleus</location>
    </subcellularLocation>
</comment>
<keyword evidence="5 7" id="KW-0508">mRNA splicing</keyword>
<evidence type="ECO:0000256" key="5">
    <source>
        <dbReference type="ARBA" id="ARBA00023187"/>
    </source>
</evidence>
<keyword evidence="4 7" id="KW-0747">Spliceosome</keyword>
<dbReference type="AlphaFoldDB" id="A0A1W4XM98"/>
<protein>
    <recommendedName>
        <fullName evidence="7">Pre-mRNA-splicing factor SYF2</fullName>
    </recommendedName>
</protein>
<keyword evidence="9" id="KW-1185">Reference proteome</keyword>
<evidence type="ECO:0000256" key="6">
    <source>
        <dbReference type="ARBA" id="ARBA00023242"/>
    </source>
</evidence>
<dbReference type="GO" id="GO:0071014">
    <property type="term" value="C:post-mRNA release spliceosomal complex"/>
    <property type="evidence" value="ECO:0007669"/>
    <property type="project" value="TreeGrafter"/>
</dbReference>
<evidence type="ECO:0000256" key="3">
    <source>
        <dbReference type="ARBA" id="ARBA00022664"/>
    </source>
</evidence>
<proteinExistence type="inferred from homology"/>
<dbReference type="KEGG" id="apln:108742788"/>
<dbReference type="GeneID" id="108742788"/>
<evidence type="ECO:0000256" key="4">
    <source>
        <dbReference type="ARBA" id="ARBA00022728"/>
    </source>
</evidence>
<comment type="similarity">
    <text evidence="2 7">Belongs to the SYF2 family.</text>
</comment>
<keyword evidence="3 7" id="KW-0507">mRNA processing</keyword>
<comment type="subunit">
    <text evidence="7">May be part of a spliceosome complex.</text>
</comment>
<dbReference type="STRING" id="224129.A0A1W4XM98"/>
<dbReference type="GO" id="GO:0071013">
    <property type="term" value="C:catalytic step 2 spliceosome"/>
    <property type="evidence" value="ECO:0007669"/>
    <property type="project" value="TreeGrafter"/>
</dbReference>
<feature type="compositionally biased region" description="Basic and acidic residues" evidence="8">
    <location>
        <begin position="34"/>
        <end position="53"/>
    </location>
</feature>
<organism evidence="9 10">
    <name type="scientific">Agrilus planipennis</name>
    <name type="common">Emerald ash borer</name>
    <name type="synonym">Agrilus marcopoli</name>
    <dbReference type="NCBI Taxonomy" id="224129"/>
    <lineage>
        <taxon>Eukaryota</taxon>
        <taxon>Metazoa</taxon>
        <taxon>Ecdysozoa</taxon>
        <taxon>Arthropoda</taxon>
        <taxon>Hexapoda</taxon>
        <taxon>Insecta</taxon>
        <taxon>Pterygota</taxon>
        <taxon>Neoptera</taxon>
        <taxon>Endopterygota</taxon>
        <taxon>Coleoptera</taxon>
        <taxon>Polyphaga</taxon>
        <taxon>Elateriformia</taxon>
        <taxon>Buprestoidea</taxon>
        <taxon>Buprestidae</taxon>
        <taxon>Agrilinae</taxon>
        <taxon>Agrilus</taxon>
    </lineage>
</organism>
<dbReference type="InterPro" id="IPR013260">
    <property type="entry name" value="mRNA_splic_SYF2"/>
</dbReference>
<dbReference type="PANTHER" id="PTHR13264:SF5">
    <property type="entry name" value="PRE-MRNA-SPLICING FACTOR SYF2"/>
    <property type="match status" value="1"/>
</dbReference>
<dbReference type="InParanoid" id="A0A1W4XM98"/>
<accession>A0A1W4XM98</accession>
<name>A0A1W4XM98_AGRPL</name>
<feature type="region of interest" description="Disordered" evidence="8">
    <location>
        <begin position="1"/>
        <end position="59"/>
    </location>
</feature>
<feature type="compositionally biased region" description="Polar residues" evidence="8">
    <location>
        <begin position="1"/>
        <end position="15"/>
    </location>
</feature>
<dbReference type="Proteomes" id="UP000192223">
    <property type="component" value="Unplaced"/>
</dbReference>
<gene>
    <name evidence="10" type="primary">LOC108742788</name>
</gene>
<dbReference type="RefSeq" id="XP_018333608.1">
    <property type="nucleotide sequence ID" value="XM_018478106.2"/>
</dbReference>
<dbReference type="GO" id="GO:0000974">
    <property type="term" value="C:Prp19 complex"/>
    <property type="evidence" value="ECO:0007669"/>
    <property type="project" value="TreeGrafter"/>
</dbReference>
<dbReference type="GO" id="GO:0000398">
    <property type="term" value="P:mRNA splicing, via spliceosome"/>
    <property type="evidence" value="ECO:0007669"/>
    <property type="project" value="UniProtKB-UniRule"/>
</dbReference>
<evidence type="ECO:0000256" key="8">
    <source>
        <dbReference type="SAM" id="MobiDB-lite"/>
    </source>
</evidence>
<evidence type="ECO:0000256" key="7">
    <source>
        <dbReference type="RuleBase" id="RU367148"/>
    </source>
</evidence>
<dbReference type="PANTHER" id="PTHR13264">
    <property type="entry name" value="GCIP-INTERACTING PROTEIN P29"/>
    <property type="match status" value="1"/>
</dbReference>
<evidence type="ECO:0000256" key="1">
    <source>
        <dbReference type="ARBA" id="ARBA00004123"/>
    </source>
</evidence>
<sequence>MSTSDSSNANETKTMSFAEKQAERMKKLRQLHTLRNEARSHNHQEVLAEDARSKLPSNWESRKKRAEWLLNDQKAREEASSRGEDYDRKKMLEISAIDAEKIERKKKKKNPDQGFSDFEAATKRQYDRLVRNMPSKDMERYEEMKEKYGDAFYAGSNVIIHGLHEDRKEAIDNMVKDLENQIAKREKYSRRRTHNDDADIDYINERNAKFNKKLERFYGEHTAEIKQNLERGTAV</sequence>
<dbReference type="OrthoDB" id="199717at2759"/>
<dbReference type="Pfam" id="PF08231">
    <property type="entry name" value="SYF2"/>
    <property type="match status" value="1"/>
</dbReference>
<evidence type="ECO:0000256" key="2">
    <source>
        <dbReference type="ARBA" id="ARBA00010028"/>
    </source>
</evidence>